<name>A0A8H4B486_GIGMA</name>
<evidence type="ECO:0000313" key="1">
    <source>
        <dbReference type="EMBL" id="KAF0558621.1"/>
    </source>
</evidence>
<comment type="caution">
    <text evidence="1">The sequence shown here is derived from an EMBL/GenBank/DDBJ whole genome shotgun (WGS) entry which is preliminary data.</text>
</comment>
<protein>
    <submittedName>
        <fullName evidence="1">Uncharacterized protein</fullName>
    </submittedName>
</protein>
<reference evidence="1 2" key="1">
    <citation type="journal article" date="2019" name="Environ. Microbiol.">
        <title>At the nexus of three kingdoms: the genome of the mycorrhizal fungus Gigaspora margarita provides insights into plant, endobacterial and fungal interactions.</title>
        <authorList>
            <person name="Venice F."/>
            <person name="Ghignone S."/>
            <person name="Salvioli di Fossalunga A."/>
            <person name="Amselem J."/>
            <person name="Novero M."/>
            <person name="Xianan X."/>
            <person name="Sedzielewska Toro K."/>
            <person name="Morin E."/>
            <person name="Lipzen A."/>
            <person name="Grigoriev I.V."/>
            <person name="Henrissat B."/>
            <person name="Martin F.M."/>
            <person name="Bonfante P."/>
        </authorList>
    </citation>
    <scope>NUCLEOTIDE SEQUENCE [LARGE SCALE GENOMIC DNA]</scope>
    <source>
        <strain evidence="1 2">BEG34</strain>
    </source>
</reference>
<sequence length="177" mass="20029">MMSCCPNERDLKPASCVEPSKLPIDQIVKRNKQAAEAQEIINEAFKNHKLDDEQIPRALEFIVKILEEIIREEEENIIYLPLIADEMNTVVPCCENGVKIKKDKIKELGLIEEILDSEELEESDIGLRTKRVNLLNGMRSAKDGFATGQFDPGGPYDQNGVSLENSVKVEKKRVTNF</sequence>
<dbReference type="EMBL" id="WTPW01000020">
    <property type="protein sequence ID" value="KAF0558621.1"/>
    <property type="molecule type" value="Genomic_DNA"/>
</dbReference>
<dbReference type="AlphaFoldDB" id="A0A8H4B486"/>
<accession>A0A8H4B486</accession>
<gene>
    <name evidence="1" type="ORF">F8M41_008541</name>
</gene>
<organism evidence="1 2">
    <name type="scientific">Gigaspora margarita</name>
    <dbReference type="NCBI Taxonomy" id="4874"/>
    <lineage>
        <taxon>Eukaryota</taxon>
        <taxon>Fungi</taxon>
        <taxon>Fungi incertae sedis</taxon>
        <taxon>Mucoromycota</taxon>
        <taxon>Glomeromycotina</taxon>
        <taxon>Glomeromycetes</taxon>
        <taxon>Diversisporales</taxon>
        <taxon>Gigasporaceae</taxon>
        <taxon>Gigaspora</taxon>
    </lineage>
</organism>
<proteinExistence type="predicted"/>
<dbReference type="Proteomes" id="UP000439903">
    <property type="component" value="Unassembled WGS sequence"/>
</dbReference>
<evidence type="ECO:0000313" key="2">
    <source>
        <dbReference type="Proteomes" id="UP000439903"/>
    </source>
</evidence>
<keyword evidence="2" id="KW-1185">Reference proteome</keyword>